<reference evidence="3" key="1">
    <citation type="submission" date="2022-10" db="EMBL/GenBank/DDBJ databases">
        <title>Flavobacterium sp. nov., a bacterium isolated from lake sediment.</title>
        <authorList>
            <person name="Qu J.-H."/>
        </authorList>
    </citation>
    <scope>NUCLEOTIDE SEQUENCE</scope>
    <source>
        <strain evidence="3">TH16-21</strain>
    </source>
</reference>
<dbReference type="PANTHER" id="PTHR47245">
    <property type="entry name" value="PEPTIDYLPROLYL ISOMERASE"/>
    <property type="match status" value="1"/>
</dbReference>
<dbReference type="RefSeq" id="WP_264368607.1">
    <property type="nucleotide sequence ID" value="NZ_JAPCIO010000003.1"/>
</dbReference>
<dbReference type="PROSITE" id="PS50198">
    <property type="entry name" value="PPIC_PPIASE_2"/>
    <property type="match status" value="2"/>
</dbReference>
<dbReference type="SUPFAM" id="SSF54534">
    <property type="entry name" value="FKBP-like"/>
    <property type="match status" value="2"/>
</dbReference>
<feature type="domain" description="PpiC" evidence="2">
    <location>
        <begin position="120"/>
        <end position="222"/>
    </location>
</feature>
<dbReference type="InterPro" id="IPR046357">
    <property type="entry name" value="PPIase_dom_sf"/>
</dbReference>
<feature type="domain" description="PpiC" evidence="2">
    <location>
        <begin position="227"/>
        <end position="331"/>
    </location>
</feature>
<dbReference type="EMBL" id="JAPCIO010000003">
    <property type="protein sequence ID" value="MCW1147767.1"/>
    <property type="molecule type" value="Genomic_DNA"/>
</dbReference>
<dbReference type="InterPro" id="IPR000297">
    <property type="entry name" value="PPIase_PpiC"/>
</dbReference>
<keyword evidence="1 3" id="KW-0413">Isomerase</keyword>
<evidence type="ECO:0000256" key="1">
    <source>
        <dbReference type="PROSITE-ProRule" id="PRU00278"/>
    </source>
</evidence>
<evidence type="ECO:0000313" key="4">
    <source>
        <dbReference type="Proteomes" id="UP001165677"/>
    </source>
</evidence>
<dbReference type="GO" id="GO:0003755">
    <property type="term" value="F:peptidyl-prolyl cis-trans isomerase activity"/>
    <property type="evidence" value="ECO:0007669"/>
    <property type="project" value="UniProtKB-EC"/>
</dbReference>
<dbReference type="PANTHER" id="PTHR47245:SF2">
    <property type="entry name" value="PEPTIDYL-PROLYL CIS-TRANS ISOMERASE HP_0175-RELATED"/>
    <property type="match status" value="1"/>
</dbReference>
<proteinExistence type="predicted"/>
<dbReference type="EC" id="5.2.1.8" evidence="3"/>
<dbReference type="Proteomes" id="UP001165677">
    <property type="component" value="Unassembled WGS sequence"/>
</dbReference>
<dbReference type="InterPro" id="IPR050245">
    <property type="entry name" value="PrsA_foldase"/>
</dbReference>
<sequence>MKINRLLIFGFLLVQSFLFAQTKEVLFTIDNHPYYTDEFVRVYNKNLDLVKDDSQKDLDKYLDLFLGYKLKVEKANKLGLQNGTSYQNELKSYRNQLSKNYVNDSKVTNELVREAYERMQQEVRASHILVLVDEGASPQDTLKAYNKVIDIKRRLDAGEDFIKVAQQFSEDPSVKENNGDLGYFSAFRMVYPFENAAYKTKVGQVSKPFRTRFGYHIVKVVDKRVNRGEVTVAHIMILKPNVPDAAQHEKAKATIEDIYKKIQQGENFESLAQQFSEDKSSAPKGGVLQRFGSGQLSSEEFENVAFGMVKKDDISAPFQSQFGWHIVKLIDKHPVRSFEDMKLELEEKIRKDERSLLITNSLAKKLRTKYSTVKDVKAFTQVKKLITDAFYSQTWEVPANTKEGNVTVLTIDKTKKITSPAFLNFVYSQQKANIKTKPVAKLADELFEKFTDEQLIVYYNENLENEFPEFKYVMDEYRDGLLLFDLMEKEIWNRAKSDTTGLMNFHKANIQNYQWKKRHNVDILSSTDKVTIEKAQKFLKKGKSIDYIKEKLNQDGKVNIMVKSGLYEEDYDVLSQYPNVATGVTSVVLKDKYYFVVNVKNTKEAGPKDFVDCKGKVISDYQQYLENNWVDELKREFQIKVNADVFTKVKQQLSK</sequence>
<keyword evidence="4" id="KW-1185">Reference proteome</keyword>
<gene>
    <name evidence="3" type="ORF">OJ995_06010</name>
</gene>
<organism evidence="3 4">
    <name type="scientific">Flavobacterium lacisediminis</name>
    <dbReference type="NCBI Taxonomy" id="2989705"/>
    <lineage>
        <taxon>Bacteria</taxon>
        <taxon>Pseudomonadati</taxon>
        <taxon>Bacteroidota</taxon>
        <taxon>Flavobacteriia</taxon>
        <taxon>Flavobacteriales</taxon>
        <taxon>Flavobacteriaceae</taxon>
        <taxon>Flavobacterium</taxon>
    </lineage>
</organism>
<dbReference type="Gene3D" id="3.10.50.40">
    <property type="match status" value="2"/>
</dbReference>
<name>A0ABT3EGV4_9FLAO</name>
<dbReference type="Pfam" id="PF13616">
    <property type="entry name" value="Rotamase_3"/>
    <property type="match status" value="1"/>
</dbReference>
<accession>A0ABT3EGV4</accession>
<evidence type="ECO:0000313" key="3">
    <source>
        <dbReference type="EMBL" id="MCW1147767.1"/>
    </source>
</evidence>
<comment type="caution">
    <text evidence="3">The sequence shown here is derived from an EMBL/GenBank/DDBJ whole genome shotgun (WGS) entry which is preliminary data.</text>
</comment>
<dbReference type="Pfam" id="PF00639">
    <property type="entry name" value="Rotamase"/>
    <property type="match status" value="1"/>
</dbReference>
<evidence type="ECO:0000259" key="2">
    <source>
        <dbReference type="PROSITE" id="PS50198"/>
    </source>
</evidence>
<protein>
    <submittedName>
        <fullName evidence="3">Peptidylprolyl isomerase</fullName>
        <ecNumber evidence="3">5.2.1.8</ecNumber>
    </submittedName>
</protein>
<keyword evidence="1" id="KW-0697">Rotamase</keyword>